<protein>
    <recommendedName>
        <fullName evidence="4">DUF308 domain-containing protein</fullName>
    </recommendedName>
</protein>
<name>A0ABN6XWC5_9MICO</name>
<proteinExistence type="predicted"/>
<dbReference type="EMBL" id="AP027732">
    <property type="protein sequence ID" value="BDZ47955.1"/>
    <property type="molecule type" value="Genomic_DNA"/>
</dbReference>
<keyword evidence="3" id="KW-1185">Reference proteome</keyword>
<keyword evidence="1" id="KW-0812">Transmembrane</keyword>
<feature type="transmembrane region" description="Helical" evidence="1">
    <location>
        <begin position="156"/>
        <end position="177"/>
    </location>
</feature>
<gene>
    <name evidence="2" type="ORF">GCM10025867_01960</name>
</gene>
<dbReference type="Proteomes" id="UP001321486">
    <property type="component" value="Chromosome"/>
</dbReference>
<keyword evidence="1" id="KW-0472">Membrane</keyword>
<reference evidence="3" key="1">
    <citation type="journal article" date="2019" name="Int. J. Syst. Evol. Microbiol.">
        <title>The Global Catalogue of Microorganisms (GCM) 10K type strain sequencing project: providing services to taxonomists for standard genome sequencing and annotation.</title>
        <authorList>
            <consortium name="The Broad Institute Genomics Platform"/>
            <consortium name="The Broad Institute Genome Sequencing Center for Infectious Disease"/>
            <person name="Wu L."/>
            <person name="Ma J."/>
        </authorList>
    </citation>
    <scope>NUCLEOTIDE SEQUENCE [LARGE SCALE GENOMIC DNA]</scope>
    <source>
        <strain evidence="3">NBRC 108728</strain>
    </source>
</reference>
<feature type="transmembrane region" description="Helical" evidence="1">
    <location>
        <begin position="99"/>
        <end position="119"/>
    </location>
</feature>
<feature type="transmembrane region" description="Helical" evidence="1">
    <location>
        <begin position="74"/>
        <end position="93"/>
    </location>
</feature>
<keyword evidence="1" id="KW-1133">Transmembrane helix</keyword>
<evidence type="ECO:0000313" key="3">
    <source>
        <dbReference type="Proteomes" id="UP001321486"/>
    </source>
</evidence>
<feature type="transmembrane region" description="Helical" evidence="1">
    <location>
        <begin position="131"/>
        <end position="150"/>
    </location>
</feature>
<evidence type="ECO:0008006" key="4">
    <source>
        <dbReference type="Google" id="ProtNLM"/>
    </source>
</evidence>
<dbReference type="InterPro" id="IPR052712">
    <property type="entry name" value="Acid_resist_chaperone_HdeD"/>
</dbReference>
<sequence length="180" mass="18827">MTGSVQPDPSRFTLHRSWVLGVAIAAIVLGLIALFFPAASLLTIAIVFGIFLLVLGLFRLWLSFSARDLATGARWLTGILGALILVAAILCLADPFQSLQVLGFVSGFGWIFEGAAGVLGGWRGFVGGPRWLPVIAGVVSIVAGIVMMILPVAALSAFVTVGGIILIVLGVVALLHLPRR</sequence>
<dbReference type="InterPro" id="IPR005325">
    <property type="entry name" value="DUF308_memb"/>
</dbReference>
<feature type="transmembrane region" description="Helical" evidence="1">
    <location>
        <begin position="18"/>
        <end position="36"/>
    </location>
</feature>
<dbReference type="Pfam" id="PF03729">
    <property type="entry name" value="DUF308"/>
    <property type="match status" value="2"/>
</dbReference>
<evidence type="ECO:0000313" key="2">
    <source>
        <dbReference type="EMBL" id="BDZ47955.1"/>
    </source>
</evidence>
<organism evidence="2 3">
    <name type="scientific">Frondihabitans sucicola</name>
    <dbReference type="NCBI Taxonomy" id="1268041"/>
    <lineage>
        <taxon>Bacteria</taxon>
        <taxon>Bacillati</taxon>
        <taxon>Actinomycetota</taxon>
        <taxon>Actinomycetes</taxon>
        <taxon>Micrococcales</taxon>
        <taxon>Microbacteriaceae</taxon>
        <taxon>Frondihabitans</taxon>
    </lineage>
</organism>
<accession>A0ABN6XWC5</accession>
<evidence type="ECO:0000256" key="1">
    <source>
        <dbReference type="SAM" id="Phobius"/>
    </source>
</evidence>
<dbReference type="RefSeq" id="WP_286345018.1">
    <property type="nucleotide sequence ID" value="NZ_AP027732.1"/>
</dbReference>
<dbReference type="PANTHER" id="PTHR34989:SF1">
    <property type="entry name" value="PROTEIN HDED"/>
    <property type="match status" value="1"/>
</dbReference>
<dbReference type="PANTHER" id="PTHR34989">
    <property type="entry name" value="PROTEIN HDED"/>
    <property type="match status" value="1"/>
</dbReference>
<feature type="transmembrane region" description="Helical" evidence="1">
    <location>
        <begin position="42"/>
        <end position="62"/>
    </location>
</feature>